<name>A0A7X2RUB1_9PSED</name>
<dbReference type="Proteomes" id="UP000431485">
    <property type="component" value="Unassembled WGS sequence"/>
</dbReference>
<evidence type="ECO:0000313" key="3">
    <source>
        <dbReference type="Proteomes" id="UP000431485"/>
    </source>
</evidence>
<gene>
    <name evidence="2" type="ORF">GIR22_18695</name>
</gene>
<reference evidence="2 3" key="1">
    <citation type="submission" date="2019-11" db="EMBL/GenBank/DDBJ databases">
        <title>Pseudmonas karstica sp. nov. and Pseudomonas spelaei sp. nov. from caves.</title>
        <authorList>
            <person name="Zeman M."/>
        </authorList>
    </citation>
    <scope>NUCLEOTIDE SEQUENCE [LARGE SCALE GENOMIC DNA]</scope>
    <source>
        <strain evidence="2 3">CCM 7891</strain>
    </source>
</reference>
<sequence length="85" mass="9411">MSLTALLVNIFALLVACLGAVLLLTTHLRRQRAMARLAAQSEARAVDQPMLFLDGRTERVHRLSYRLGFACLGLAMLASWVSTRL</sequence>
<dbReference type="AlphaFoldDB" id="A0A7X2RUB1"/>
<dbReference type="OrthoDB" id="7030838at2"/>
<dbReference type="RefSeq" id="WP_154744745.1">
    <property type="nucleotide sequence ID" value="NZ_JBHSTG010000005.1"/>
</dbReference>
<evidence type="ECO:0000256" key="1">
    <source>
        <dbReference type="SAM" id="Phobius"/>
    </source>
</evidence>
<feature type="transmembrane region" description="Helical" evidence="1">
    <location>
        <begin position="63"/>
        <end position="82"/>
    </location>
</feature>
<keyword evidence="1" id="KW-0472">Membrane</keyword>
<accession>A0A7X2RUB1</accession>
<organism evidence="2 3">
    <name type="scientific">Pseudomonas karstica</name>
    <dbReference type="NCBI Taxonomy" id="1055468"/>
    <lineage>
        <taxon>Bacteria</taxon>
        <taxon>Pseudomonadati</taxon>
        <taxon>Pseudomonadota</taxon>
        <taxon>Gammaproteobacteria</taxon>
        <taxon>Pseudomonadales</taxon>
        <taxon>Pseudomonadaceae</taxon>
        <taxon>Pseudomonas</taxon>
    </lineage>
</organism>
<comment type="caution">
    <text evidence="2">The sequence shown here is derived from an EMBL/GenBank/DDBJ whole genome shotgun (WGS) entry which is preliminary data.</text>
</comment>
<keyword evidence="3" id="KW-1185">Reference proteome</keyword>
<dbReference type="EMBL" id="WLYI01000026">
    <property type="protein sequence ID" value="MTD21153.1"/>
    <property type="molecule type" value="Genomic_DNA"/>
</dbReference>
<feature type="transmembrane region" description="Helical" evidence="1">
    <location>
        <begin position="6"/>
        <end position="26"/>
    </location>
</feature>
<evidence type="ECO:0000313" key="2">
    <source>
        <dbReference type="EMBL" id="MTD21153.1"/>
    </source>
</evidence>
<keyword evidence="1" id="KW-0812">Transmembrane</keyword>
<proteinExistence type="predicted"/>
<keyword evidence="1" id="KW-1133">Transmembrane helix</keyword>
<protein>
    <submittedName>
        <fullName evidence="2">Uncharacterized protein</fullName>
    </submittedName>
</protein>